<organism evidence="2 3">
    <name type="scientific">Edwardsiella phage PEi26</name>
    <dbReference type="NCBI Taxonomy" id="1608311"/>
    <lineage>
        <taxon>Viruses</taxon>
        <taxon>Duplodnaviria</taxon>
        <taxon>Heunggongvirae</taxon>
        <taxon>Uroviricota</taxon>
        <taxon>Caudoviricetes</taxon>
        <taxon>Pantevenvirales</taxon>
        <taxon>Straboviridae</taxon>
        <taxon>Tevenvirinae</taxon>
        <taxon>Kanagawavirus</taxon>
        <taxon>Kanagawavirus pei20</taxon>
    </lineage>
</organism>
<feature type="transmembrane region" description="Helical" evidence="1">
    <location>
        <begin position="44"/>
        <end position="67"/>
    </location>
</feature>
<proteinExistence type="predicted"/>
<evidence type="ECO:0000313" key="3">
    <source>
        <dbReference type="Proteomes" id="UP000225144"/>
    </source>
</evidence>
<evidence type="ECO:0000256" key="1">
    <source>
        <dbReference type="SAM" id="Phobius"/>
    </source>
</evidence>
<reference evidence="2 3" key="1">
    <citation type="submission" date="2015-02" db="EMBL/GenBank/DDBJ databases">
        <title>Complete genome sequences of Edwardsiella bacteriophages, PEi20 and PEi26.</title>
        <authorList>
            <person name="Yasuike M."/>
            <person name="Nishiki I."/>
            <person name="Iwasaki Y."/>
            <person name="Nakamura Y."/>
            <person name="Fujiwara A."/>
            <person name="Hassan E.S."/>
            <person name="Mahmoud M.M."/>
            <person name="Kawato Y."/>
            <person name="Nagai S."/>
            <person name="Kobayashi T."/>
            <person name="Ototake M."/>
            <person name="Nakai T."/>
        </authorList>
    </citation>
    <scope>NUCLEOTIDE SEQUENCE [LARGE SCALE GENOMIC DNA]</scope>
</reference>
<feature type="transmembrane region" description="Helical" evidence="1">
    <location>
        <begin position="7"/>
        <end position="24"/>
    </location>
</feature>
<dbReference type="EMBL" id="AP014715">
    <property type="protein sequence ID" value="BAQ23041.1"/>
    <property type="molecule type" value="Genomic_DNA"/>
</dbReference>
<accession>A0A0B6VTU3</accession>
<keyword evidence="1" id="KW-0812">Transmembrane</keyword>
<evidence type="ECO:0000313" key="2">
    <source>
        <dbReference type="EMBL" id="BAQ23041.1"/>
    </source>
</evidence>
<dbReference type="Proteomes" id="UP000225144">
    <property type="component" value="Genome"/>
</dbReference>
<sequence length="68" mass="7714">MEIIAGIAIYLAIGAVSTAFFKLVEDFFIEIDSDTAAFVVLGWPIFWLFFILKVVTYPIFWLCAAIFD</sequence>
<keyword evidence="1" id="KW-0472">Membrane</keyword>
<protein>
    <submittedName>
        <fullName evidence="2">Uncharacterized protein</fullName>
    </submittedName>
</protein>
<name>A0A0B6VTU3_9CAUD</name>
<keyword evidence="1" id="KW-1133">Transmembrane helix</keyword>